<sequence>MMDELKKILLAGVGSIAYTYEKSANVVEELVEKGRLSVDEGKELSQELKRTFKDKSEAFNKKVMPLTKEDLKNTFEEMDFVSRDEFNDLREQVTKLEAKINAILNSLE</sequence>
<gene>
    <name evidence="1" type="ORF">DBY38_12260</name>
</gene>
<organism evidence="1 2">
    <name type="scientific">Clostridium cadaveris</name>
    <dbReference type="NCBI Taxonomy" id="1529"/>
    <lineage>
        <taxon>Bacteria</taxon>
        <taxon>Bacillati</taxon>
        <taxon>Bacillota</taxon>
        <taxon>Clostridia</taxon>
        <taxon>Eubacteriales</taxon>
        <taxon>Clostridiaceae</taxon>
        <taxon>Clostridium</taxon>
    </lineage>
</organism>
<protein>
    <recommendedName>
        <fullName evidence="3">Polyhydroxyalkanoate synthesis regulator phasin</fullName>
    </recommendedName>
</protein>
<evidence type="ECO:0000313" key="2">
    <source>
        <dbReference type="Proteomes" id="UP000246114"/>
    </source>
</evidence>
<dbReference type="InterPro" id="IPR008769">
    <property type="entry name" value="PhaF_PhaI"/>
</dbReference>
<comment type="caution">
    <text evidence="1">The sequence shown here is derived from an EMBL/GenBank/DDBJ whole genome shotgun (WGS) entry which is preliminary data.</text>
</comment>
<dbReference type="Proteomes" id="UP000246114">
    <property type="component" value="Unassembled WGS sequence"/>
</dbReference>
<evidence type="ECO:0008006" key="3">
    <source>
        <dbReference type="Google" id="ProtNLM"/>
    </source>
</evidence>
<dbReference type="OrthoDB" id="2134917at2"/>
<dbReference type="AlphaFoldDB" id="A0A316M111"/>
<proteinExistence type="predicted"/>
<dbReference type="EMBL" id="QAMZ01000052">
    <property type="protein sequence ID" value="PWL52086.1"/>
    <property type="molecule type" value="Genomic_DNA"/>
</dbReference>
<dbReference type="PANTHER" id="PTHR38664:SF1">
    <property type="entry name" value="SLR0058 PROTEIN"/>
    <property type="match status" value="1"/>
</dbReference>
<evidence type="ECO:0000313" key="1">
    <source>
        <dbReference type="EMBL" id="PWL52086.1"/>
    </source>
</evidence>
<reference evidence="1 2" key="1">
    <citation type="submission" date="2018-03" db="EMBL/GenBank/DDBJ databases">
        <title>The uncultured portion of the human microbiome is neutrally assembled.</title>
        <authorList>
            <person name="Jeraldo P."/>
            <person name="Boardman L."/>
            <person name="White B.A."/>
            <person name="Nelson H."/>
            <person name="Goldenfeld N."/>
            <person name="Chia N."/>
        </authorList>
    </citation>
    <scope>NUCLEOTIDE SEQUENCE [LARGE SCALE GENOMIC DNA]</scope>
    <source>
        <strain evidence="1">CIM:MAG 903</strain>
    </source>
</reference>
<accession>A0A316M111</accession>
<dbReference type="PANTHER" id="PTHR38664">
    <property type="entry name" value="SLR0058 PROTEIN"/>
    <property type="match status" value="1"/>
</dbReference>
<name>A0A316M111_9CLOT</name>